<dbReference type="EMBL" id="CM008971">
    <property type="protein sequence ID" value="PNW77657.1"/>
    <property type="molecule type" value="Genomic_DNA"/>
</dbReference>
<dbReference type="AlphaFoldDB" id="A0A2K3DAV2"/>
<feature type="coiled-coil region" evidence="1">
    <location>
        <begin position="42"/>
        <end position="69"/>
    </location>
</feature>
<feature type="region of interest" description="Disordered" evidence="2">
    <location>
        <begin position="404"/>
        <end position="494"/>
    </location>
</feature>
<dbReference type="OrthoDB" id="10676362at2759"/>
<keyword evidence="4" id="KW-1185">Reference proteome</keyword>
<feature type="compositionally biased region" description="Low complexity" evidence="2">
    <location>
        <begin position="406"/>
        <end position="436"/>
    </location>
</feature>
<feature type="region of interest" description="Disordered" evidence="2">
    <location>
        <begin position="691"/>
        <end position="749"/>
    </location>
</feature>
<feature type="compositionally biased region" description="Low complexity" evidence="2">
    <location>
        <begin position="542"/>
        <end position="579"/>
    </location>
</feature>
<feature type="compositionally biased region" description="Low complexity" evidence="2">
    <location>
        <begin position="1099"/>
        <end position="1112"/>
    </location>
</feature>
<feature type="region of interest" description="Disordered" evidence="2">
    <location>
        <begin position="514"/>
        <end position="579"/>
    </location>
</feature>
<feature type="region of interest" description="Disordered" evidence="2">
    <location>
        <begin position="206"/>
        <end position="228"/>
    </location>
</feature>
<sequence>MASEEGLGADALFLHPAAAPPVKLAVLQLLRNLACRLRLRRAVNYEQCCRQLEAQLQEVTSQLSETKHQAREAGASLEAEIELGPVGEQFGQPFQLAAAAPRSKLRTDVALVQWRKQQQRCRAMKEHVEQLNQHAGELDRTRLAVITKLKQARESEETAKQQAALLEDDTEALLRSLLAAVEKEQECRRQRLALHHGEGATRTAMAAAGAKQQAADQEAGGVTGQPAKRPRLDQHVPQAVNGLQGPAAAATHVAGSGVALGPVASSAGDCCRALGDDKSCAQPEGRGLGLAAVPQPQQLQGPQGPPNHTAGPGRQQGMDANFMEWSKLQKGYLWARAMMLRCAERHGALSGDGAEVNLSCLPEAARQHYSCCKRRATEAGTQLVANCEPVPTDVHVRNCFNAMKRQQQQQRQPGQERQQLQQQALGAASGSASCSGGAAGAIYQGLPPQQPQPHQPPLHATPQQAPTYNQAAASQVPQQSACSDDGPPSARPAGAASASAAVLAAAVPLLTFSAPAAKPPRPGPGSRMQQTPAHLRPLQRTRQPAPAPTSSRSQSPSPAVAPPVQARAEPPHVHAASAHPAAAFPKPSMHAGAAFGSGGGTYAAAAVGAPIAVVPSQPFSQPPYTSCHYPQLPQQPHLPHPQQLHPQPLQQHQPYLQQLNSHQHQHQHHQQLHQQGLPLGQPLRAEQRWRSGAGPAGYQQQAHGGARLHEDPQGRSHAPLPATSVPPPATAATEATHVQQSQHHQEPHPATATIVAWEGALELVWTSQASASVPRMSGVSATPSRVVQCLQGARLLVAPLPALNEPRPAERTFSGLAELLQQAGVGVLPIFAAAKDKQVAQLEPHIRSYRYLAPEVGLLTFAAQPELVKALVFTTAHGLHADLTDAAQHPGGQLGAEAAASGRVRYVVSSVTLKQGPATGQVLSVYLFSRASGAWAQEVLAAGLPEAQRALFMAGHALLLLAQLAPGSAAASNSSGVAGGSGGSGSCLPSAPSQRSMQATSPLAREPGAPGAPGGAVAPQADTALPAVLLQSAASVAMQGGLQLPDPGPQPTKQASDARATSGGRKDLPSSSASISAVADWAPSDGPDGTPDPAWRHFQSPPHLGPGLSLGPLPQPSKAAAVGSGVDVELGGSRSCGPGELPPAASKAAEVLVKMPGQEPAAVPSGGGAGAVGISASLAHASGATNMDPCALLEAEKAAEDKEMETETEEEEEEEEQGGGGEEEYLRDPGSPGPLWPPIGFDGRTRSPIYLVDSDIDEQS</sequence>
<protein>
    <submittedName>
        <fullName evidence="3">Uncharacterized protein</fullName>
    </submittedName>
</protein>
<gene>
    <name evidence="3" type="ORF">CHLRE_10g445952v5</name>
</gene>
<feature type="compositionally biased region" description="Low complexity" evidence="2">
    <location>
        <begin position="628"/>
        <end position="647"/>
    </location>
</feature>
<feature type="compositionally biased region" description="Low complexity" evidence="2">
    <location>
        <begin position="206"/>
        <end position="220"/>
    </location>
</feature>
<organism evidence="3 4">
    <name type="scientific">Chlamydomonas reinhardtii</name>
    <name type="common">Chlamydomonas smithii</name>
    <dbReference type="NCBI Taxonomy" id="3055"/>
    <lineage>
        <taxon>Eukaryota</taxon>
        <taxon>Viridiplantae</taxon>
        <taxon>Chlorophyta</taxon>
        <taxon>core chlorophytes</taxon>
        <taxon>Chlorophyceae</taxon>
        <taxon>CS clade</taxon>
        <taxon>Chlamydomonadales</taxon>
        <taxon>Chlamydomonadaceae</taxon>
        <taxon>Chlamydomonas</taxon>
    </lineage>
</organism>
<evidence type="ECO:0000256" key="1">
    <source>
        <dbReference type="SAM" id="Coils"/>
    </source>
</evidence>
<dbReference type="Proteomes" id="UP000006906">
    <property type="component" value="Chromosome 10"/>
</dbReference>
<evidence type="ECO:0000313" key="3">
    <source>
        <dbReference type="EMBL" id="PNW77657.1"/>
    </source>
</evidence>
<evidence type="ECO:0000256" key="2">
    <source>
        <dbReference type="SAM" id="MobiDB-lite"/>
    </source>
</evidence>
<feature type="compositionally biased region" description="Low complexity" evidence="2">
    <location>
        <begin position="457"/>
        <end position="494"/>
    </location>
</feature>
<feature type="region of interest" description="Disordered" evidence="2">
    <location>
        <begin position="622"/>
        <end position="647"/>
    </location>
</feature>
<dbReference type="Gramene" id="PNW77657">
    <property type="protein sequence ID" value="PNW77657"/>
    <property type="gene ID" value="CHLRE_10g445952v5"/>
</dbReference>
<name>A0A2K3DAV2_CHLRE</name>
<reference evidence="3 4" key="1">
    <citation type="journal article" date="2007" name="Science">
        <title>The Chlamydomonas genome reveals the evolution of key animal and plant functions.</title>
        <authorList>
            <person name="Merchant S.S."/>
            <person name="Prochnik S.E."/>
            <person name="Vallon O."/>
            <person name="Harris E.H."/>
            <person name="Karpowicz S.J."/>
            <person name="Witman G.B."/>
            <person name="Terry A."/>
            <person name="Salamov A."/>
            <person name="Fritz-Laylin L.K."/>
            <person name="Marechal-Drouard L."/>
            <person name="Marshall W.F."/>
            <person name="Qu L.H."/>
            <person name="Nelson D.R."/>
            <person name="Sanderfoot A.A."/>
            <person name="Spalding M.H."/>
            <person name="Kapitonov V.V."/>
            <person name="Ren Q."/>
            <person name="Ferris P."/>
            <person name="Lindquist E."/>
            <person name="Shapiro H."/>
            <person name="Lucas S.M."/>
            <person name="Grimwood J."/>
            <person name="Schmutz J."/>
            <person name="Cardol P."/>
            <person name="Cerutti H."/>
            <person name="Chanfreau G."/>
            <person name="Chen C.L."/>
            <person name="Cognat V."/>
            <person name="Croft M.T."/>
            <person name="Dent R."/>
            <person name="Dutcher S."/>
            <person name="Fernandez E."/>
            <person name="Fukuzawa H."/>
            <person name="Gonzalez-Ballester D."/>
            <person name="Gonzalez-Halphen D."/>
            <person name="Hallmann A."/>
            <person name="Hanikenne M."/>
            <person name="Hippler M."/>
            <person name="Inwood W."/>
            <person name="Jabbari K."/>
            <person name="Kalanon M."/>
            <person name="Kuras R."/>
            <person name="Lefebvre P.A."/>
            <person name="Lemaire S.D."/>
            <person name="Lobanov A.V."/>
            <person name="Lohr M."/>
            <person name="Manuell A."/>
            <person name="Meier I."/>
            <person name="Mets L."/>
            <person name="Mittag M."/>
            <person name="Mittelmeier T."/>
            <person name="Moroney J.V."/>
            <person name="Moseley J."/>
            <person name="Napoli C."/>
            <person name="Nedelcu A.M."/>
            <person name="Niyogi K."/>
            <person name="Novoselov S.V."/>
            <person name="Paulsen I.T."/>
            <person name="Pazour G."/>
            <person name="Purton S."/>
            <person name="Ral J.P."/>
            <person name="Riano-Pachon D.M."/>
            <person name="Riekhof W."/>
            <person name="Rymarquis L."/>
            <person name="Schroda M."/>
            <person name="Stern D."/>
            <person name="Umen J."/>
            <person name="Willows R."/>
            <person name="Wilson N."/>
            <person name="Zimmer S.L."/>
            <person name="Allmer J."/>
            <person name="Balk J."/>
            <person name="Bisova K."/>
            <person name="Chen C.J."/>
            <person name="Elias M."/>
            <person name="Gendler K."/>
            <person name="Hauser C."/>
            <person name="Lamb M.R."/>
            <person name="Ledford H."/>
            <person name="Long J.C."/>
            <person name="Minagawa J."/>
            <person name="Page M.D."/>
            <person name="Pan J."/>
            <person name="Pootakham W."/>
            <person name="Roje S."/>
            <person name="Rose A."/>
            <person name="Stahlberg E."/>
            <person name="Terauchi A.M."/>
            <person name="Yang P."/>
            <person name="Ball S."/>
            <person name="Bowler C."/>
            <person name="Dieckmann C.L."/>
            <person name="Gladyshev V.N."/>
            <person name="Green P."/>
            <person name="Jorgensen R."/>
            <person name="Mayfield S."/>
            <person name="Mueller-Roeber B."/>
            <person name="Rajamani S."/>
            <person name="Sayre R.T."/>
            <person name="Brokstein P."/>
            <person name="Dubchak I."/>
            <person name="Goodstein D."/>
            <person name="Hornick L."/>
            <person name="Huang Y.W."/>
            <person name="Jhaveri J."/>
            <person name="Luo Y."/>
            <person name="Martinez D."/>
            <person name="Ngau W.C."/>
            <person name="Otillar B."/>
            <person name="Poliakov A."/>
            <person name="Porter A."/>
            <person name="Szajkowski L."/>
            <person name="Werner G."/>
            <person name="Zhou K."/>
            <person name="Grigoriev I.V."/>
            <person name="Rokhsar D.S."/>
            <person name="Grossman A.R."/>
        </authorList>
    </citation>
    <scope>NUCLEOTIDE SEQUENCE [LARGE SCALE GENOMIC DNA]</scope>
    <source>
        <strain evidence="4">CC-503</strain>
    </source>
</reference>
<feature type="compositionally biased region" description="Acidic residues" evidence="2">
    <location>
        <begin position="1202"/>
        <end position="1225"/>
    </location>
</feature>
<feature type="region of interest" description="Disordered" evidence="2">
    <location>
        <begin position="1040"/>
        <end position="1125"/>
    </location>
</feature>
<dbReference type="RefSeq" id="XP_042920283.1">
    <property type="nucleotide sequence ID" value="XM_043066886.1"/>
</dbReference>
<accession>A0A2K3DAV2</accession>
<keyword evidence="1" id="KW-0175">Coiled coil</keyword>
<evidence type="ECO:0000313" key="4">
    <source>
        <dbReference type="Proteomes" id="UP000006906"/>
    </source>
</evidence>
<dbReference type="InParanoid" id="A0A2K3DAV2"/>
<dbReference type="GeneID" id="66055056"/>
<dbReference type="KEGG" id="cre:CHLRE_10g445952v5"/>
<feature type="region of interest" description="Disordered" evidence="2">
    <location>
        <begin position="1195"/>
        <end position="1260"/>
    </location>
</feature>
<feature type="region of interest" description="Disordered" evidence="2">
    <location>
        <begin position="971"/>
        <end position="1019"/>
    </location>
</feature>
<proteinExistence type="predicted"/>
<feature type="region of interest" description="Disordered" evidence="2">
    <location>
        <begin position="295"/>
        <end position="317"/>
    </location>
</feature>